<organism evidence="2 3">
    <name type="scientific">Paenibacillus gansuensis</name>
    <dbReference type="NCBI Taxonomy" id="306542"/>
    <lineage>
        <taxon>Bacteria</taxon>
        <taxon>Bacillati</taxon>
        <taxon>Bacillota</taxon>
        <taxon>Bacilli</taxon>
        <taxon>Bacillales</taxon>
        <taxon>Paenibacillaceae</taxon>
        <taxon>Paenibacillus</taxon>
    </lineage>
</organism>
<dbReference type="Gene3D" id="3.20.20.150">
    <property type="entry name" value="Divalent-metal-dependent TIM barrel enzymes"/>
    <property type="match status" value="1"/>
</dbReference>
<keyword evidence="2" id="KW-0413">Isomerase</keyword>
<evidence type="ECO:0000313" key="3">
    <source>
        <dbReference type="Proteomes" id="UP001597541"/>
    </source>
</evidence>
<proteinExistence type="predicted"/>
<keyword evidence="3" id="KW-1185">Reference proteome</keyword>
<feature type="domain" description="Xylose isomerase-like TIM barrel" evidence="1">
    <location>
        <begin position="49"/>
        <end position="259"/>
    </location>
</feature>
<dbReference type="InterPro" id="IPR050312">
    <property type="entry name" value="IolE/XylAMocC-like"/>
</dbReference>
<dbReference type="Pfam" id="PF01261">
    <property type="entry name" value="AP_endonuc_2"/>
    <property type="match status" value="1"/>
</dbReference>
<sequence length="280" mass="31365">MLWSVNSWTFGRHLGPLHLTEWDPEKQQTKETIEDYPETWTLSTWASQLSERGYQSAELSYAHLIDQDEELVKVKEAFDAAGIQIASVLLDYGDLSSSDSVRRDADIAWCKKWIEAASKLGASRVRVVAGESVPEDKNSLERAAKALCELAAYAEHYQLRVVTENIGELLSTADQCLTLLDLCKDQLGFTADYGNFTRDHLDQLEKVLPFAETVHAKMRNFPNGEPDTEDFRACLALTSASGFDGVLSLTYLGDQDPWKALVKLRSAAETELRPSQRMEA</sequence>
<name>A0ABW5PF20_9BACL</name>
<dbReference type="PANTHER" id="PTHR12110:SF53">
    <property type="entry name" value="BLR5974 PROTEIN"/>
    <property type="match status" value="1"/>
</dbReference>
<evidence type="ECO:0000259" key="1">
    <source>
        <dbReference type="Pfam" id="PF01261"/>
    </source>
</evidence>
<dbReference type="SUPFAM" id="SSF51658">
    <property type="entry name" value="Xylose isomerase-like"/>
    <property type="match status" value="1"/>
</dbReference>
<dbReference type="InterPro" id="IPR036237">
    <property type="entry name" value="Xyl_isomerase-like_sf"/>
</dbReference>
<dbReference type="InterPro" id="IPR013022">
    <property type="entry name" value="Xyl_isomerase-like_TIM-brl"/>
</dbReference>
<evidence type="ECO:0000313" key="2">
    <source>
        <dbReference type="EMBL" id="MFD2613115.1"/>
    </source>
</evidence>
<dbReference type="PANTHER" id="PTHR12110">
    <property type="entry name" value="HYDROXYPYRUVATE ISOMERASE"/>
    <property type="match status" value="1"/>
</dbReference>
<dbReference type="EMBL" id="JBHUME010000007">
    <property type="protein sequence ID" value="MFD2613115.1"/>
    <property type="molecule type" value="Genomic_DNA"/>
</dbReference>
<gene>
    <name evidence="2" type="ORF">ACFSUF_11835</name>
</gene>
<dbReference type="GO" id="GO:0016853">
    <property type="term" value="F:isomerase activity"/>
    <property type="evidence" value="ECO:0007669"/>
    <property type="project" value="UniProtKB-KW"/>
</dbReference>
<protein>
    <submittedName>
        <fullName evidence="2">Sugar phosphate isomerase/epimerase family protein</fullName>
    </submittedName>
</protein>
<dbReference type="RefSeq" id="WP_377603048.1">
    <property type="nucleotide sequence ID" value="NZ_JBHUME010000007.1"/>
</dbReference>
<comment type="caution">
    <text evidence="2">The sequence shown here is derived from an EMBL/GenBank/DDBJ whole genome shotgun (WGS) entry which is preliminary data.</text>
</comment>
<accession>A0ABW5PF20</accession>
<reference evidence="3" key="1">
    <citation type="journal article" date="2019" name="Int. J. Syst. Evol. Microbiol.">
        <title>The Global Catalogue of Microorganisms (GCM) 10K type strain sequencing project: providing services to taxonomists for standard genome sequencing and annotation.</title>
        <authorList>
            <consortium name="The Broad Institute Genomics Platform"/>
            <consortium name="The Broad Institute Genome Sequencing Center for Infectious Disease"/>
            <person name="Wu L."/>
            <person name="Ma J."/>
        </authorList>
    </citation>
    <scope>NUCLEOTIDE SEQUENCE [LARGE SCALE GENOMIC DNA]</scope>
    <source>
        <strain evidence="3">KCTC 3950</strain>
    </source>
</reference>
<dbReference type="Proteomes" id="UP001597541">
    <property type="component" value="Unassembled WGS sequence"/>
</dbReference>